<dbReference type="SMART" id="SM00861">
    <property type="entry name" value="Transket_pyr"/>
    <property type="match status" value="1"/>
</dbReference>
<dbReference type="InterPro" id="IPR009014">
    <property type="entry name" value="Transketo_C/PFOR_II"/>
</dbReference>
<reference evidence="7" key="1">
    <citation type="submission" date="2018-05" db="EMBL/GenBank/DDBJ databases">
        <authorList>
            <person name="Lanie J.A."/>
            <person name="Ng W.-L."/>
            <person name="Kazmierczak K.M."/>
            <person name="Andrzejewski T.M."/>
            <person name="Davidsen T.M."/>
            <person name="Wayne K.J."/>
            <person name="Tettelin H."/>
            <person name="Glass J.I."/>
            <person name="Rusch D."/>
            <person name="Podicherti R."/>
            <person name="Tsui H.-C.T."/>
            <person name="Winkler M.E."/>
        </authorList>
    </citation>
    <scope>NUCLEOTIDE SEQUENCE</scope>
</reference>
<accession>A0A381NGN1</accession>
<dbReference type="PANTHER" id="PTHR43825:SF4">
    <property type="entry name" value="PYRUVATE DEHYDROGENASE E1 COMPONENT"/>
    <property type="match status" value="1"/>
</dbReference>
<feature type="domain" description="Transketolase-like pyrimidine-binding" evidence="6">
    <location>
        <begin position="425"/>
        <end position="630"/>
    </location>
</feature>
<gene>
    <name evidence="7" type="ORF">METZ01_LOCUS6551</name>
</gene>
<sequence>MTQTSTSSDSRSAPTAEMATDGVCLAALERKVLWLSTWMIHHANHVRPNRDGLKVGGHQASCASMVTLMTALYFDVLRPIDRVAVKPHGSPVYHVIQYLLGGQSRDQLERFRGFGGAQSYPSRTKDQDDVDISTGSVGLGVAMTSFLALAQEFLRKRRLVPNDGPPARMIAVAGDAEFDEGNIFEALLEAWKHHVTNVWWIIDYNRQSLDAIVADRFFHRLDTIFTTMEWRVVTLKYGKLLEAAFARRGGDALRSWIDDCSNSSYSALAYQGGTAWRTRLVRDLGDTAGIRELLDQHDDAALHRLMTNLAGHDLDAVREAFHTASEHETPTCFIAYTIKGYGLPFEGHKDNHSGLTTPEQIVAFRDQMSIDEGDEWEPFAGLDVPEGELRDFLHNVPFTQATDRQYQAAHVAVPAAFDSPPGDRLSTQAGFGRVLADIARRHGELADRIVTTSPDVTLSTNLGGWVNRRGVFSQLAQADVFREERPLSAQDWSMGPDGQHLELGIAENNLFLLLAALGLTAPLFGVRLLPIGTLYDPFISRGLDALNYACYQDARFILVGTPSGVSLAPEGGAHQSVVTPLIGLGQSGLTAFEPAYVDELAAILRWGFDHIQADDGGAVYLRLSTRSLNQPTRDLSAETRAQVVDGGYWLEPPSQGAELAIVASGPVITEAVEAHQQIVEDIPGAGLLVVTSPGRLQDDWIEGVNNGHPEHAHVRRLLAPLSPEAGLVTILDGHPSTLAWLGSVARHRVAPLGVSRFGQSGDIQDLYRAYALDVDAIVTAAARLCLETA</sequence>
<evidence type="ECO:0000259" key="6">
    <source>
        <dbReference type="SMART" id="SM00861"/>
    </source>
</evidence>
<evidence type="ECO:0000256" key="4">
    <source>
        <dbReference type="ARBA" id="ARBA00017172"/>
    </source>
</evidence>
<name>A0A381NGN1_9ZZZZ</name>
<evidence type="ECO:0000256" key="2">
    <source>
        <dbReference type="ARBA" id="ARBA00001964"/>
    </source>
</evidence>
<evidence type="ECO:0000256" key="5">
    <source>
        <dbReference type="ARBA" id="ARBA00051231"/>
    </source>
</evidence>
<dbReference type="PIRSF" id="PIRSF000156">
    <property type="entry name" value="Pyruvate_dh_E1"/>
    <property type="match status" value="1"/>
</dbReference>
<dbReference type="PANTHER" id="PTHR43825">
    <property type="entry name" value="PYRUVATE DEHYDROGENASE E1 COMPONENT"/>
    <property type="match status" value="1"/>
</dbReference>
<dbReference type="GO" id="GO:0004739">
    <property type="term" value="F:pyruvate dehydrogenase (acetyl-transferring) activity"/>
    <property type="evidence" value="ECO:0007669"/>
    <property type="project" value="UniProtKB-EC"/>
</dbReference>
<dbReference type="EMBL" id="UINC01000344">
    <property type="protein sequence ID" value="SUZ53697.1"/>
    <property type="molecule type" value="Genomic_DNA"/>
</dbReference>
<dbReference type="Gene3D" id="3.40.50.920">
    <property type="match status" value="1"/>
</dbReference>
<organism evidence="7">
    <name type="scientific">marine metagenome</name>
    <dbReference type="NCBI Taxonomy" id="408172"/>
    <lineage>
        <taxon>unclassified sequences</taxon>
        <taxon>metagenomes</taxon>
        <taxon>ecological metagenomes</taxon>
    </lineage>
</organism>
<dbReference type="Pfam" id="PF00456">
    <property type="entry name" value="Transketolase_N"/>
    <property type="match status" value="1"/>
</dbReference>
<evidence type="ECO:0000256" key="3">
    <source>
        <dbReference type="ARBA" id="ARBA00007131"/>
    </source>
</evidence>
<dbReference type="Gene3D" id="3.40.50.970">
    <property type="match status" value="2"/>
</dbReference>
<comment type="cofactor">
    <cofactor evidence="1">
        <name>Mg(2+)</name>
        <dbReference type="ChEBI" id="CHEBI:18420"/>
    </cofactor>
</comment>
<dbReference type="InterPro" id="IPR005474">
    <property type="entry name" value="Transketolase_N"/>
</dbReference>
<dbReference type="InterPro" id="IPR051157">
    <property type="entry name" value="PDH/Transketolase"/>
</dbReference>
<evidence type="ECO:0000313" key="7">
    <source>
        <dbReference type="EMBL" id="SUZ53697.1"/>
    </source>
</evidence>
<comment type="similarity">
    <text evidence="3">Belongs to the transketolase family.</text>
</comment>
<dbReference type="AlphaFoldDB" id="A0A381NGN1"/>
<comment type="catalytic activity">
    <reaction evidence="5">
        <text>N(6)-[(R)-lipoyl]-L-lysyl-[protein] + pyruvate + H(+) = N(6)-[(R)-S(8)-acetyldihydrolipoyl]-L-lysyl-[protein] + CO2</text>
        <dbReference type="Rhea" id="RHEA:19189"/>
        <dbReference type="Rhea" id="RHEA-COMP:10474"/>
        <dbReference type="Rhea" id="RHEA-COMP:10478"/>
        <dbReference type="ChEBI" id="CHEBI:15361"/>
        <dbReference type="ChEBI" id="CHEBI:15378"/>
        <dbReference type="ChEBI" id="CHEBI:16526"/>
        <dbReference type="ChEBI" id="CHEBI:83099"/>
        <dbReference type="ChEBI" id="CHEBI:83111"/>
        <dbReference type="EC" id="1.2.4.1"/>
    </reaction>
</comment>
<proteinExistence type="inferred from homology"/>
<dbReference type="SUPFAM" id="SSF52518">
    <property type="entry name" value="Thiamin diphosphate-binding fold (THDP-binding)"/>
    <property type="match status" value="2"/>
</dbReference>
<protein>
    <recommendedName>
        <fullName evidence="4">Pyruvate dehydrogenase E1 component</fullName>
    </recommendedName>
</protein>
<dbReference type="SUPFAM" id="SSF52922">
    <property type="entry name" value="TK C-terminal domain-like"/>
    <property type="match status" value="1"/>
</dbReference>
<comment type="cofactor">
    <cofactor evidence="2">
        <name>thiamine diphosphate</name>
        <dbReference type="ChEBI" id="CHEBI:58937"/>
    </cofactor>
</comment>
<dbReference type="InterPro" id="IPR005475">
    <property type="entry name" value="Transketolase-like_Pyr-bd"/>
</dbReference>
<dbReference type="InterPro" id="IPR004660">
    <property type="entry name" value="PDH_E1"/>
</dbReference>
<evidence type="ECO:0000256" key="1">
    <source>
        <dbReference type="ARBA" id="ARBA00001946"/>
    </source>
</evidence>
<dbReference type="InterPro" id="IPR029061">
    <property type="entry name" value="THDP-binding"/>
</dbReference>